<dbReference type="CDD" id="cd06261">
    <property type="entry name" value="TM_PBP2"/>
    <property type="match status" value="1"/>
</dbReference>
<dbReference type="InterPro" id="IPR000515">
    <property type="entry name" value="MetI-like"/>
</dbReference>
<keyword evidence="5" id="KW-1003">Cell membrane</keyword>
<proteinExistence type="inferred from homology"/>
<dbReference type="GO" id="GO:0055085">
    <property type="term" value="P:transmembrane transport"/>
    <property type="evidence" value="ECO:0007669"/>
    <property type="project" value="InterPro"/>
</dbReference>
<accession>A0A2P8DSX1</accession>
<dbReference type="Pfam" id="PF00005">
    <property type="entry name" value="ABC_tran"/>
    <property type="match status" value="1"/>
</dbReference>
<feature type="transmembrane region" description="Helical" evidence="11">
    <location>
        <begin position="190"/>
        <end position="211"/>
    </location>
</feature>
<dbReference type="SUPFAM" id="SSF161098">
    <property type="entry name" value="MetI-like"/>
    <property type="match status" value="1"/>
</dbReference>
<keyword evidence="17" id="KW-1185">Reference proteome</keyword>
<feature type="transmembrane region" description="Helical" evidence="11">
    <location>
        <begin position="73"/>
        <end position="97"/>
    </location>
</feature>
<evidence type="ECO:0000259" key="14">
    <source>
        <dbReference type="PROSITE" id="PS50893"/>
    </source>
</evidence>
<evidence type="ECO:0000256" key="13">
    <source>
        <dbReference type="SAM" id="SignalP"/>
    </source>
</evidence>
<sequence length="614" mass="63281">MRKLVSPAGIAAVLGTAVLLSAALAGPGTWGGAATEPAIVDRLAPAGAEHLFGTDDLGRDIFARVMVAARLSLLLTAGATAIGVLGGVLVGLTAAVLPKYPRRALVWVMDMLLAFPWLLLVLFCTVIWGATATGAMLAIGLAGIPNLTRLVYNLAASVSGQDYVRAARVVGVGPFGVLFRHILPNIANPLLVQAAASASVTLLAFAGLSFLDLGVQAPEYDWGRLLNEGIGSIYTNPMGAIGPGITIVFAGLVFTLVAEALADQAGQGVRSVTAAGRASMAPTGPGRAARAEDAAAPDGAVPQGAGTALAEVTDLRIAFPDGEGGLVERVHGVSLSVRPGEIVGIVGESGSGKSLTAMALADLSDASAVVRSATRRFDDIDLNTPLARGEGKRLGTELGIVFQDPLTSLNPALTIGRQLTEVSRTHLGMNRGEARERAAARLRAVGIPDPGDRLRDYPHQFSGGMRQRAMIGMALTGNPRLIIADEPTTALDVTVQKQVLGVLHQAQQATGAAIVLISHDIALVSGFCDRVVVMKDGAVVEELDARRIREEAGHPHTKGLIACLPDMRSDRDRPLPVIDAPLSAVAPPDEAVQGGAVAKVPAGDTGTRSRPSAT</sequence>
<dbReference type="InterPro" id="IPR003593">
    <property type="entry name" value="AAA+_ATPase"/>
</dbReference>
<comment type="similarity">
    <text evidence="3">Belongs to the ABC transporter superfamily.</text>
</comment>
<feature type="region of interest" description="Disordered" evidence="12">
    <location>
        <begin position="275"/>
        <end position="302"/>
    </location>
</feature>
<keyword evidence="9 11" id="KW-1133">Transmembrane helix</keyword>
<dbReference type="Gene3D" id="3.40.50.300">
    <property type="entry name" value="P-loop containing nucleotide triphosphate hydrolases"/>
    <property type="match status" value="1"/>
</dbReference>
<keyword evidence="6 11" id="KW-0812">Transmembrane</keyword>
<dbReference type="InterPro" id="IPR017871">
    <property type="entry name" value="ABC_transporter-like_CS"/>
</dbReference>
<dbReference type="CDD" id="cd03257">
    <property type="entry name" value="ABC_NikE_OppD_transporters"/>
    <property type="match status" value="1"/>
</dbReference>
<evidence type="ECO:0000313" key="17">
    <source>
        <dbReference type="Proteomes" id="UP000240542"/>
    </source>
</evidence>
<keyword evidence="13" id="KW-0732">Signal</keyword>
<dbReference type="InterPro" id="IPR050388">
    <property type="entry name" value="ABC_Ni/Peptide_Import"/>
</dbReference>
<dbReference type="OrthoDB" id="9809030at2"/>
<name>A0A2P8DSX1_9ACTN</name>
<evidence type="ECO:0000256" key="1">
    <source>
        <dbReference type="ARBA" id="ARBA00004141"/>
    </source>
</evidence>
<evidence type="ECO:0000256" key="5">
    <source>
        <dbReference type="ARBA" id="ARBA00022475"/>
    </source>
</evidence>
<reference evidence="16 17" key="1">
    <citation type="submission" date="2018-03" db="EMBL/GenBank/DDBJ databases">
        <title>Genomic Encyclopedia of Archaeal and Bacterial Type Strains, Phase II (KMG-II): from individual species to whole genera.</title>
        <authorList>
            <person name="Goeker M."/>
        </authorList>
    </citation>
    <scope>NUCLEOTIDE SEQUENCE [LARGE SCALE GENOMIC DNA]</scope>
    <source>
        <strain evidence="16 17">DSM 45312</strain>
    </source>
</reference>
<dbReference type="PANTHER" id="PTHR43297:SF2">
    <property type="entry name" value="DIPEPTIDE TRANSPORT ATP-BINDING PROTEIN DPPD"/>
    <property type="match status" value="1"/>
</dbReference>
<keyword evidence="7" id="KW-0547">Nucleotide-binding</keyword>
<comment type="subcellular location">
    <subcellularLocation>
        <location evidence="11">Cell membrane</location>
        <topology evidence="11">Multi-pass membrane protein</topology>
    </subcellularLocation>
    <subcellularLocation>
        <location evidence="2">Cell membrane</location>
        <topology evidence="2">Peripheral membrane protein</topology>
    </subcellularLocation>
    <subcellularLocation>
        <location evidence="1">Membrane</location>
        <topology evidence="1">Multi-pass membrane protein</topology>
    </subcellularLocation>
</comment>
<evidence type="ECO:0000256" key="4">
    <source>
        <dbReference type="ARBA" id="ARBA00022448"/>
    </source>
</evidence>
<dbReference type="InterPro" id="IPR027417">
    <property type="entry name" value="P-loop_NTPase"/>
</dbReference>
<feature type="region of interest" description="Disordered" evidence="12">
    <location>
        <begin position="587"/>
        <end position="614"/>
    </location>
</feature>
<keyword evidence="10 11" id="KW-0472">Membrane</keyword>
<dbReference type="SMART" id="SM00382">
    <property type="entry name" value="AAA"/>
    <property type="match status" value="1"/>
</dbReference>
<dbReference type="PANTHER" id="PTHR43297">
    <property type="entry name" value="OLIGOPEPTIDE TRANSPORT ATP-BINDING PROTEIN APPD"/>
    <property type="match status" value="1"/>
</dbReference>
<evidence type="ECO:0000259" key="15">
    <source>
        <dbReference type="PROSITE" id="PS50928"/>
    </source>
</evidence>
<dbReference type="Gene3D" id="1.10.3720.10">
    <property type="entry name" value="MetI-like"/>
    <property type="match status" value="1"/>
</dbReference>
<feature type="transmembrane region" description="Helical" evidence="11">
    <location>
        <begin position="240"/>
        <end position="262"/>
    </location>
</feature>
<dbReference type="GO" id="GO:0005886">
    <property type="term" value="C:plasma membrane"/>
    <property type="evidence" value="ECO:0007669"/>
    <property type="project" value="UniProtKB-SubCell"/>
</dbReference>
<evidence type="ECO:0000256" key="6">
    <source>
        <dbReference type="ARBA" id="ARBA00022692"/>
    </source>
</evidence>
<dbReference type="Pfam" id="PF00528">
    <property type="entry name" value="BPD_transp_1"/>
    <property type="match status" value="1"/>
</dbReference>
<dbReference type="Proteomes" id="UP000240542">
    <property type="component" value="Unassembled WGS sequence"/>
</dbReference>
<dbReference type="RefSeq" id="WP_106581640.1">
    <property type="nucleotide sequence ID" value="NZ_PYGA01000002.1"/>
</dbReference>
<feature type="signal peptide" evidence="13">
    <location>
        <begin position="1"/>
        <end position="25"/>
    </location>
</feature>
<dbReference type="EMBL" id="PYGA01000002">
    <property type="protein sequence ID" value="PSL00313.1"/>
    <property type="molecule type" value="Genomic_DNA"/>
</dbReference>
<evidence type="ECO:0000256" key="12">
    <source>
        <dbReference type="SAM" id="MobiDB-lite"/>
    </source>
</evidence>
<organism evidence="16 17">
    <name type="scientific">Murinocardiopsis flavida</name>
    <dbReference type="NCBI Taxonomy" id="645275"/>
    <lineage>
        <taxon>Bacteria</taxon>
        <taxon>Bacillati</taxon>
        <taxon>Actinomycetota</taxon>
        <taxon>Actinomycetes</taxon>
        <taxon>Streptosporangiales</taxon>
        <taxon>Nocardiopsidaceae</taxon>
        <taxon>Murinocardiopsis</taxon>
    </lineage>
</organism>
<dbReference type="PROSITE" id="PS50893">
    <property type="entry name" value="ABC_TRANSPORTER_2"/>
    <property type="match status" value="1"/>
</dbReference>
<feature type="transmembrane region" description="Helical" evidence="11">
    <location>
        <begin position="117"/>
        <end position="143"/>
    </location>
</feature>
<comment type="caution">
    <text evidence="16">The sequence shown here is derived from an EMBL/GenBank/DDBJ whole genome shotgun (WGS) entry which is preliminary data.</text>
</comment>
<dbReference type="InterPro" id="IPR003439">
    <property type="entry name" value="ABC_transporter-like_ATP-bd"/>
</dbReference>
<dbReference type="InterPro" id="IPR035906">
    <property type="entry name" value="MetI-like_sf"/>
</dbReference>
<dbReference type="GO" id="GO:0016887">
    <property type="term" value="F:ATP hydrolysis activity"/>
    <property type="evidence" value="ECO:0007669"/>
    <property type="project" value="InterPro"/>
</dbReference>
<dbReference type="AlphaFoldDB" id="A0A2P8DSX1"/>
<feature type="chain" id="PRO_5038814849" evidence="13">
    <location>
        <begin position="26"/>
        <end position="614"/>
    </location>
</feature>
<dbReference type="PROSITE" id="PS50928">
    <property type="entry name" value="ABC_TM1"/>
    <property type="match status" value="1"/>
</dbReference>
<feature type="domain" description="ABC transmembrane type-1" evidence="15">
    <location>
        <begin position="69"/>
        <end position="258"/>
    </location>
</feature>
<feature type="domain" description="ABC transporter" evidence="14">
    <location>
        <begin position="310"/>
        <end position="561"/>
    </location>
</feature>
<evidence type="ECO:0000256" key="9">
    <source>
        <dbReference type="ARBA" id="ARBA00022989"/>
    </source>
</evidence>
<protein>
    <submittedName>
        <fullName evidence="16">ABC-type dipeptide/oligopeptide/nickel transport system ATPase component</fullName>
    </submittedName>
</protein>
<gene>
    <name evidence="16" type="ORF">CLV63_102441</name>
</gene>
<evidence type="ECO:0000256" key="8">
    <source>
        <dbReference type="ARBA" id="ARBA00022840"/>
    </source>
</evidence>
<keyword evidence="8" id="KW-0067">ATP-binding</keyword>
<dbReference type="GO" id="GO:0005524">
    <property type="term" value="F:ATP binding"/>
    <property type="evidence" value="ECO:0007669"/>
    <property type="project" value="UniProtKB-KW"/>
</dbReference>
<evidence type="ECO:0000256" key="2">
    <source>
        <dbReference type="ARBA" id="ARBA00004202"/>
    </source>
</evidence>
<comment type="similarity">
    <text evidence="11">Belongs to the binding-protein-dependent transport system permease family.</text>
</comment>
<evidence type="ECO:0000313" key="16">
    <source>
        <dbReference type="EMBL" id="PSL00313.1"/>
    </source>
</evidence>
<evidence type="ECO:0000256" key="10">
    <source>
        <dbReference type="ARBA" id="ARBA00023136"/>
    </source>
</evidence>
<keyword evidence="4 11" id="KW-0813">Transport</keyword>
<dbReference type="PROSITE" id="PS00211">
    <property type="entry name" value="ABC_TRANSPORTER_1"/>
    <property type="match status" value="1"/>
</dbReference>
<evidence type="ECO:0000256" key="3">
    <source>
        <dbReference type="ARBA" id="ARBA00005417"/>
    </source>
</evidence>
<evidence type="ECO:0000256" key="11">
    <source>
        <dbReference type="RuleBase" id="RU363032"/>
    </source>
</evidence>
<dbReference type="SUPFAM" id="SSF52540">
    <property type="entry name" value="P-loop containing nucleoside triphosphate hydrolases"/>
    <property type="match status" value="1"/>
</dbReference>
<evidence type="ECO:0000256" key="7">
    <source>
        <dbReference type="ARBA" id="ARBA00022741"/>
    </source>
</evidence>